<dbReference type="RefSeq" id="WP_057628363.1">
    <property type="nucleotide sequence ID" value="NZ_LDJJ01000028.1"/>
</dbReference>
<evidence type="ECO:0000256" key="1">
    <source>
        <dbReference type="ARBA" id="ARBA00001947"/>
    </source>
</evidence>
<dbReference type="PANTHER" id="PTHR43350">
    <property type="entry name" value="NAD-DEPENDENT ALCOHOL DEHYDROGENASE"/>
    <property type="match status" value="1"/>
</dbReference>
<comment type="caution">
    <text evidence="8">The sequence shown here is derived from an EMBL/GenBank/DDBJ whole genome shotgun (WGS) entry which is preliminary data.</text>
</comment>
<dbReference type="GO" id="GO:0016616">
    <property type="term" value="F:oxidoreductase activity, acting on the CH-OH group of donors, NAD or NADP as acceptor"/>
    <property type="evidence" value="ECO:0007669"/>
    <property type="project" value="UniProtKB-ARBA"/>
</dbReference>
<evidence type="ECO:0000259" key="7">
    <source>
        <dbReference type="SMART" id="SM00829"/>
    </source>
</evidence>
<dbReference type="InterPro" id="IPR013154">
    <property type="entry name" value="ADH-like_N"/>
</dbReference>
<dbReference type="Pfam" id="PF00107">
    <property type="entry name" value="ADH_zinc_N"/>
    <property type="match status" value="1"/>
</dbReference>
<dbReference type="SUPFAM" id="SSF51735">
    <property type="entry name" value="NAD(P)-binding Rossmann-fold domains"/>
    <property type="match status" value="1"/>
</dbReference>
<dbReference type="PATRIC" id="fig|405446.3.peg.1259"/>
<evidence type="ECO:0000313" key="8">
    <source>
        <dbReference type="EMBL" id="KRG67706.1"/>
    </source>
</evidence>
<accession>A0A0R0CNI8</accession>
<dbReference type="EMBL" id="LDJJ01000028">
    <property type="protein sequence ID" value="KRG67706.1"/>
    <property type="molecule type" value="Genomic_DNA"/>
</dbReference>
<dbReference type="FunFam" id="3.40.50.720:FF:000003">
    <property type="entry name" value="S-(hydroxymethyl)glutathione dehydrogenase"/>
    <property type="match status" value="1"/>
</dbReference>
<keyword evidence="3 6" id="KW-0479">Metal-binding</keyword>
<comment type="similarity">
    <text evidence="2 6">Belongs to the zinc-containing alcohol dehydrogenase family.</text>
</comment>
<dbReference type="PROSITE" id="PS00059">
    <property type="entry name" value="ADH_ZINC"/>
    <property type="match status" value="1"/>
</dbReference>
<dbReference type="Pfam" id="PF08240">
    <property type="entry name" value="ADH_N"/>
    <property type="match status" value="1"/>
</dbReference>
<keyword evidence="5" id="KW-0560">Oxidoreductase</keyword>
<evidence type="ECO:0000256" key="4">
    <source>
        <dbReference type="ARBA" id="ARBA00022833"/>
    </source>
</evidence>
<keyword evidence="9" id="KW-1185">Reference proteome</keyword>
<evidence type="ECO:0000256" key="3">
    <source>
        <dbReference type="ARBA" id="ARBA00022723"/>
    </source>
</evidence>
<dbReference type="AlphaFoldDB" id="A0A0R0CNI8"/>
<proteinExistence type="inferred from homology"/>
<protein>
    <submittedName>
        <fullName evidence="8">Alcohol dehydrogenase</fullName>
    </submittedName>
</protein>
<dbReference type="InterPro" id="IPR011032">
    <property type="entry name" value="GroES-like_sf"/>
</dbReference>
<feature type="domain" description="Enoyl reductase (ER)" evidence="7">
    <location>
        <begin position="10"/>
        <end position="360"/>
    </location>
</feature>
<dbReference type="PANTHER" id="PTHR43350:SF19">
    <property type="entry name" value="D-GULOSIDE 3-DEHYDROGENASE"/>
    <property type="match status" value="1"/>
</dbReference>
<evidence type="ECO:0000313" key="9">
    <source>
        <dbReference type="Proteomes" id="UP000051863"/>
    </source>
</evidence>
<dbReference type="SMART" id="SM00829">
    <property type="entry name" value="PKS_ER"/>
    <property type="match status" value="1"/>
</dbReference>
<evidence type="ECO:0000256" key="5">
    <source>
        <dbReference type="ARBA" id="ARBA00023002"/>
    </source>
</evidence>
<evidence type="ECO:0000256" key="2">
    <source>
        <dbReference type="ARBA" id="ARBA00008072"/>
    </source>
</evidence>
<dbReference type="Gene3D" id="3.90.180.10">
    <property type="entry name" value="Medium-chain alcohol dehydrogenases, catalytic domain"/>
    <property type="match status" value="1"/>
</dbReference>
<dbReference type="Gene3D" id="3.40.50.720">
    <property type="entry name" value="NAD(P)-binding Rossmann-like Domain"/>
    <property type="match status" value="1"/>
</dbReference>
<dbReference type="InterPro" id="IPR002328">
    <property type="entry name" value="ADH_Zn_CS"/>
</dbReference>
<evidence type="ECO:0000256" key="6">
    <source>
        <dbReference type="RuleBase" id="RU361277"/>
    </source>
</evidence>
<dbReference type="InterPro" id="IPR020843">
    <property type="entry name" value="ER"/>
</dbReference>
<dbReference type="Proteomes" id="UP000051863">
    <property type="component" value="Unassembled WGS sequence"/>
</dbReference>
<comment type="cofactor">
    <cofactor evidence="1 6">
        <name>Zn(2+)</name>
        <dbReference type="ChEBI" id="CHEBI:29105"/>
    </cofactor>
</comment>
<gene>
    <name evidence="8" type="ORF">ABB27_09045</name>
</gene>
<sequence>MKASVVNAFGGGFAVEELALAQPLEREVLIDVKASGLCHSDLTLATAGIGQPPPVVLGHEVAGVVIAMGEDVTGIELGDHVVASLIQFCGKCTQCLSGHTHSCLHPEATLRAESEPARLHAGDGRVVNQGYGLGGFAAQVLTHENQVAVVPKALPFEQAALLGCGVLTGAGAVLNTANVQYGQTVVVIGAGGVGLSTIAGAVLAGASRILAIDVSDGKLEFARIFGATDVINSRQLEPVHAVRALLPEGADYVFDLVGVRAVIEQGLQMLSKGGGLYLIGIGAGTTSVELHTLGLQLNQNRIETVYMGNSNLKRDIPLYAQMALAGRFPLQYLVSRRIALSQIDEGFEALKDGSIARVVITDFEH</sequence>
<name>A0A0R0CNI8_9GAMM</name>
<dbReference type="InterPro" id="IPR013149">
    <property type="entry name" value="ADH-like_C"/>
</dbReference>
<organism evidence="8 9">
    <name type="scientific">Stenotrophomonas terrae</name>
    <dbReference type="NCBI Taxonomy" id="405446"/>
    <lineage>
        <taxon>Bacteria</taxon>
        <taxon>Pseudomonadati</taxon>
        <taxon>Pseudomonadota</taxon>
        <taxon>Gammaproteobacteria</taxon>
        <taxon>Lysobacterales</taxon>
        <taxon>Lysobacteraceae</taxon>
        <taxon>Stenotrophomonas</taxon>
    </lineage>
</organism>
<keyword evidence="4 6" id="KW-0862">Zinc</keyword>
<dbReference type="InterPro" id="IPR036291">
    <property type="entry name" value="NAD(P)-bd_dom_sf"/>
</dbReference>
<dbReference type="SUPFAM" id="SSF50129">
    <property type="entry name" value="GroES-like"/>
    <property type="match status" value="1"/>
</dbReference>
<dbReference type="OrthoDB" id="9770544at2"/>
<dbReference type="GO" id="GO:0008270">
    <property type="term" value="F:zinc ion binding"/>
    <property type="evidence" value="ECO:0007669"/>
    <property type="project" value="InterPro"/>
</dbReference>
<reference evidence="8 9" key="1">
    <citation type="submission" date="2015-05" db="EMBL/GenBank/DDBJ databases">
        <title>Genome sequencing and analysis of members of genus Stenotrophomonas.</title>
        <authorList>
            <person name="Patil P.P."/>
            <person name="Midha S."/>
            <person name="Patil P.B."/>
        </authorList>
    </citation>
    <scope>NUCLEOTIDE SEQUENCE [LARGE SCALE GENOMIC DNA]</scope>
    <source>
        <strain evidence="8 9">DSM 18941</strain>
    </source>
</reference>